<evidence type="ECO:0000313" key="2">
    <source>
        <dbReference type="Proteomes" id="UP000029482"/>
    </source>
</evidence>
<organism evidence="1 2">
    <name type="scientific">Streptomyces glaucescens</name>
    <dbReference type="NCBI Taxonomy" id="1907"/>
    <lineage>
        <taxon>Bacteria</taxon>
        <taxon>Bacillati</taxon>
        <taxon>Actinomycetota</taxon>
        <taxon>Actinomycetes</taxon>
        <taxon>Kitasatosporales</taxon>
        <taxon>Streptomycetaceae</taxon>
        <taxon>Streptomyces</taxon>
    </lineage>
</organism>
<reference evidence="2" key="1">
    <citation type="journal article" date="2015" name="J. Biotechnol.">
        <title>Complete genome sequence of the actinobacterium Streptomyces glaucescens GLA.O (DSM 40922) consisting of a linear chromosome and one linear plasmid.</title>
        <authorList>
            <person name="Ortseifen V."/>
            <person name="Winkler A."/>
            <person name="Albersmeier A."/>
            <person name="Wendler S."/>
            <person name="Puhler A."/>
            <person name="Kalinowski J."/>
            <person name="Ruckert C."/>
        </authorList>
    </citation>
    <scope>NUCLEOTIDE SEQUENCE [LARGE SCALE GENOMIC DNA]</scope>
    <source>
        <strain evidence="2">DSM 40922 / GLA O</strain>
        <plasmid evidence="2">pSglau1</plasmid>
    </source>
</reference>
<accession>A0A089XMY0</accession>
<dbReference type="Proteomes" id="UP000029482">
    <property type="component" value="Plasmid pSglau1"/>
</dbReference>
<sequence length="198" mass="22196">MPRKAPKYEGVKPNYPPLRRSAEQKVLHEMGQISRPEDRIVRAVEIVRQADAEIGAHLGDRNAALASLYLYDHLEGASLADAVGVNKNALRKVLAEVSLGDSRAQIPPHMSDDELTQFAKKHKVRHIPDAAERLAELGRIIEKAKARRGVAVRVMQDTILVLNDEPYGWKPERIAEHAGVMRDLIYKQRAAARKRHGL</sequence>
<gene>
    <name evidence="1" type="ORF">SGLAU_33310</name>
</gene>
<keyword evidence="2" id="KW-1185">Reference proteome</keyword>
<dbReference type="RefSeq" id="WP_043507574.1">
    <property type="nucleotide sequence ID" value="NZ_CP009439.1"/>
</dbReference>
<dbReference type="OrthoDB" id="4160323at2"/>
<name>A0A089XMY0_STRGA</name>
<evidence type="ECO:0000313" key="1">
    <source>
        <dbReference type="EMBL" id="AIS02590.1"/>
    </source>
</evidence>
<dbReference type="KEGG" id="sgu:SGLAU_33310"/>
<dbReference type="HOGENOM" id="CLU_1377445_0_0_11"/>
<geneLocation type="plasmid" evidence="1 2">
    <name>pSglau1</name>
</geneLocation>
<keyword evidence="1" id="KW-0614">Plasmid</keyword>
<protein>
    <submittedName>
        <fullName evidence="1">Uncharacterized protein</fullName>
    </submittedName>
</protein>
<dbReference type="EMBL" id="CP009439">
    <property type="protein sequence ID" value="AIS02590.1"/>
    <property type="molecule type" value="Genomic_DNA"/>
</dbReference>
<dbReference type="AlphaFoldDB" id="A0A089XMY0"/>
<proteinExistence type="predicted"/>